<dbReference type="Proteomes" id="UP000828390">
    <property type="component" value="Unassembled WGS sequence"/>
</dbReference>
<name>A0A9D4S789_DREPO</name>
<proteinExistence type="predicted"/>
<reference evidence="1" key="2">
    <citation type="submission" date="2020-11" db="EMBL/GenBank/DDBJ databases">
        <authorList>
            <person name="McCartney M.A."/>
            <person name="Auch B."/>
            <person name="Kono T."/>
            <person name="Mallez S."/>
            <person name="Becker A."/>
            <person name="Gohl D.M."/>
            <person name="Silverstein K.A.T."/>
            <person name="Koren S."/>
            <person name="Bechman K.B."/>
            <person name="Herman A."/>
            <person name="Abrahante J.E."/>
            <person name="Garbe J."/>
        </authorList>
    </citation>
    <scope>NUCLEOTIDE SEQUENCE</scope>
    <source>
        <strain evidence="1">Duluth1</strain>
        <tissue evidence="1">Whole animal</tissue>
    </source>
</reference>
<evidence type="ECO:0000313" key="1">
    <source>
        <dbReference type="EMBL" id="KAH3893205.1"/>
    </source>
</evidence>
<evidence type="ECO:0000313" key="2">
    <source>
        <dbReference type="Proteomes" id="UP000828390"/>
    </source>
</evidence>
<sequence length="135" mass="15419">MLKSILEEVLGLPGAFGHVEASSITRLGKFDNKSVKVRPLRVTIKSRDIRGMILRNAFRMKNNEGFSKVGIGRDLTVRQREINHELRKELTIKRKNDPNRNWGIRRDKIVKQPKVTRTEAAGTGMTTRGFIVQHS</sequence>
<accession>A0A9D4S789</accession>
<gene>
    <name evidence="1" type="ORF">DPMN_017349</name>
</gene>
<comment type="caution">
    <text evidence="1">The sequence shown here is derived from an EMBL/GenBank/DDBJ whole genome shotgun (WGS) entry which is preliminary data.</text>
</comment>
<protein>
    <submittedName>
        <fullName evidence="1">Uncharacterized protein</fullName>
    </submittedName>
</protein>
<reference evidence="1" key="1">
    <citation type="journal article" date="2019" name="bioRxiv">
        <title>The Genome of the Zebra Mussel, Dreissena polymorpha: A Resource for Invasive Species Research.</title>
        <authorList>
            <person name="McCartney M.A."/>
            <person name="Auch B."/>
            <person name="Kono T."/>
            <person name="Mallez S."/>
            <person name="Zhang Y."/>
            <person name="Obille A."/>
            <person name="Becker A."/>
            <person name="Abrahante J.E."/>
            <person name="Garbe J."/>
            <person name="Badalamenti J.P."/>
            <person name="Herman A."/>
            <person name="Mangelson H."/>
            <person name="Liachko I."/>
            <person name="Sullivan S."/>
            <person name="Sone E.D."/>
            <person name="Koren S."/>
            <person name="Silverstein K.A.T."/>
            <person name="Beckman K.B."/>
            <person name="Gohl D.M."/>
        </authorList>
    </citation>
    <scope>NUCLEOTIDE SEQUENCE</scope>
    <source>
        <strain evidence="1">Duluth1</strain>
        <tissue evidence="1">Whole animal</tissue>
    </source>
</reference>
<dbReference type="AlphaFoldDB" id="A0A9D4S789"/>
<keyword evidence="2" id="KW-1185">Reference proteome</keyword>
<dbReference type="EMBL" id="JAIWYP010000001">
    <property type="protein sequence ID" value="KAH3893205.1"/>
    <property type="molecule type" value="Genomic_DNA"/>
</dbReference>
<organism evidence="1 2">
    <name type="scientific">Dreissena polymorpha</name>
    <name type="common">Zebra mussel</name>
    <name type="synonym">Mytilus polymorpha</name>
    <dbReference type="NCBI Taxonomy" id="45954"/>
    <lineage>
        <taxon>Eukaryota</taxon>
        <taxon>Metazoa</taxon>
        <taxon>Spiralia</taxon>
        <taxon>Lophotrochozoa</taxon>
        <taxon>Mollusca</taxon>
        <taxon>Bivalvia</taxon>
        <taxon>Autobranchia</taxon>
        <taxon>Heteroconchia</taxon>
        <taxon>Euheterodonta</taxon>
        <taxon>Imparidentia</taxon>
        <taxon>Neoheterodontei</taxon>
        <taxon>Myida</taxon>
        <taxon>Dreissenoidea</taxon>
        <taxon>Dreissenidae</taxon>
        <taxon>Dreissena</taxon>
    </lineage>
</organism>